<dbReference type="OrthoDB" id="1189985at2"/>
<reference evidence="2 3" key="1">
    <citation type="submission" date="2019-06" db="EMBL/GenBank/DDBJ databases">
        <authorList>
            <person name="Meng X."/>
        </authorList>
    </citation>
    <scope>NUCLEOTIDE SEQUENCE [LARGE SCALE GENOMIC DNA]</scope>
    <source>
        <strain evidence="2 3">M625</strain>
    </source>
</reference>
<accession>A0A504J9M1</accession>
<protein>
    <recommendedName>
        <fullName evidence="4">DUF3575 domain-containing protein</fullName>
    </recommendedName>
</protein>
<proteinExistence type="predicted"/>
<evidence type="ECO:0000256" key="1">
    <source>
        <dbReference type="SAM" id="SignalP"/>
    </source>
</evidence>
<sequence>MIHLQTLVICFSFFTCFSIVAQEETIWERKKIKPNLETNYDSNWINLLTYKKSFSKYRESWSIQYTGFEDIDNDLIIPFTLSYGQNKIENKILNERGYKSVDIFALGFGLSGYLKMFQGLYIGLGAEVSPGIESTVRINQAKNSHFYIGADFKQGIKIIPWSEFGIVIGIESFQKIQNSKIYTSEIGWAFEVGINF</sequence>
<keyword evidence="1" id="KW-0732">Signal</keyword>
<evidence type="ECO:0008006" key="4">
    <source>
        <dbReference type="Google" id="ProtNLM"/>
    </source>
</evidence>
<evidence type="ECO:0000313" key="2">
    <source>
        <dbReference type="EMBL" id="TPN83360.1"/>
    </source>
</evidence>
<dbReference type="Proteomes" id="UP000315540">
    <property type="component" value="Unassembled WGS sequence"/>
</dbReference>
<dbReference type="RefSeq" id="WP_140595413.1">
    <property type="nucleotide sequence ID" value="NZ_VFWZ01000007.1"/>
</dbReference>
<evidence type="ECO:0000313" key="3">
    <source>
        <dbReference type="Proteomes" id="UP000315540"/>
    </source>
</evidence>
<dbReference type="EMBL" id="VFWZ01000007">
    <property type="protein sequence ID" value="TPN83360.1"/>
    <property type="molecule type" value="Genomic_DNA"/>
</dbReference>
<gene>
    <name evidence="2" type="ORF">FHK87_19250</name>
</gene>
<feature type="signal peptide" evidence="1">
    <location>
        <begin position="1"/>
        <end position="21"/>
    </location>
</feature>
<dbReference type="AlphaFoldDB" id="A0A504J9M1"/>
<comment type="caution">
    <text evidence="2">The sequence shown here is derived from an EMBL/GenBank/DDBJ whole genome shotgun (WGS) entry which is preliminary data.</text>
</comment>
<feature type="chain" id="PRO_5021453097" description="DUF3575 domain-containing protein" evidence="1">
    <location>
        <begin position="22"/>
        <end position="196"/>
    </location>
</feature>
<name>A0A504J9M1_9FLAO</name>
<organism evidence="2 3">
    <name type="scientific">Aquimarina algicola</name>
    <dbReference type="NCBI Taxonomy" id="2589995"/>
    <lineage>
        <taxon>Bacteria</taxon>
        <taxon>Pseudomonadati</taxon>
        <taxon>Bacteroidota</taxon>
        <taxon>Flavobacteriia</taxon>
        <taxon>Flavobacteriales</taxon>
        <taxon>Flavobacteriaceae</taxon>
        <taxon>Aquimarina</taxon>
    </lineage>
</organism>
<keyword evidence="3" id="KW-1185">Reference proteome</keyword>